<dbReference type="Proteomes" id="UP000281547">
    <property type="component" value="Unassembled WGS sequence"/>
</dbReference>
<reference evidence="3 4" key="1">
    <citation type="journal article" date="2016" name="Int. J. Syst. Evol. Microbiol.">
        <title>Arsenicitalea aurantiaca gen. nov., sp. nov., a new member of the family Hyphomicrobiaceae, isolated from high-arsenic sediment.</title>
        <authorList>
            <person name="Mu Y."/>
            <person name="Zhou L."/>
            <person name="Zeng X.C."/>
            <person name="Liu L."/>
            <person name="Pan Y."/>
            <person name="Chen X."/>
            <person name="Wang J."/>
            <person name="Li S."/>
            <person name="Li W.J."/>
            <person name="Wang Y."/>
        </authorList>
    </citation>
    <scope>NUCLEOTIDE SEQUENCE [LARGE SCALE GENOMIC DNA]</scope>
    <source>
        <strain evidence="3 4">42-50</strain>
    </source>
</reference>
<dbReference type="EMBL" id="RZNJ01000004">
    <property type="protein sequence ID" value="RUT30118.1"/>
    <property type="molecule type" value="Genomic_DNA"/>
</dbReference>
<feature type="transmembrane region" description="Helical" evidence="2">
    <location>
        <begin position="67"/>
        <end position="91"/>
    </location>
</feature>
<feature type="transmembrane region" description="Helical" evidence="2">
    <location>
        <begin position="29"/>
        <end position="55"/>
    </location>
</feature>
<dbReference type="OrthoDB" id="7032238at2"/>
<evidence type="ECO:0000256" key="2">
    <source>
        <dbReference type="SAM" id="Phobius"/>
    </source>
</evidence>
<dbReference type="RefSeq" id="WP_127188898.1">
    <property type="nucleotide sequence ID" value="NZ_RZNJ01000004.1"/>
</dbReference>
<evidence type="ECO:0000256" key="1">
    <source>
        <dbReference type="SAM" id="MobiDB-lite"/>
    </source>
</evidence>
<gene>
    <name evidence="3" type="ORF">EMQ25_12395</name>
</gene>
<comment type="caution">
    <text evidence="3">The sequence shown here is derived from an EMBL/GenBank/DDBJ whole genome shotgun (WGS) entry which is preliminary data.</text>
</comment>
<protein>
    <submittedName>
        <fullName evidence="3">Uncharacterized protein</fullName>
    </submittedName>
</protein>
<name>A0A433X7V0_9HYPH</name>
<keyword evidence="4" id="KW-1185">Reference proteome</keyword>
<evidence type="ECO:0000313" key="4">
    <source>
        <dbReference type="Proteomes" id="UP000281547"/>
    </source>
</evidence>
<organism evidence="3 4">
    <name type="scientific">Arsenicitalea aurantiaca</name>
    <dbReference type="NCBI Taxonomy" id="1783274"/>
    <lineage>
        <taxon>Bacteria</taxon>
        <taxon>Pseudomonadati</taxon>
        <taxon>Pseudomonadota</taxon>
        <taxon>Alphaproteobacteria</taxon>
        <taxon>Hyphomicrobiales</taxon>
        <taxon>Devosiaceae</taxon>
        <taxon>Arsenicitalea</taxon>
    </lineage>
</organism>
<proteinExistence type="predicted"/>
<keyword evidence="2" id="KW-0812">Transmembrane</keyword>
<feature type="transmembrane region" description="Helical" evidence="2">
    <location>
        <begin position="116"/>
        <end position="138"/>
    </location>
</feature>
<feature type="region of interest" description="Disordered" evidence="1">
    <location>
        <begin position="184"/>
        <end position="238"/>
    </location>
</feature>
<dbReference type="AlphaFoldDB" id="A0A433X7V0"/>
<keyword evidence="2" id="KW-0472">Membrane</keyword>
<evidence type="ECO:0000313" key="3">
    <source>
        <dbReference type="EMBL" id="RUT30118.1"/>
    </source>
</evidence>
<sequence>MTIPSPAASVEVIETTNGTDNSSYVDWPAIFGGIVLASAISIVLLTFGSAIGLSFTSFNAREGVDPLWVGIAAATWLLWVLLSSFMAGGYLTGRLRRRHFDARPHEVAVRDGAHGLLVWGGSLVLGAVLAVSGVGALANTVGSIASTATLASATAAGDVAEAADGFDPTAYFTDVLFRPAPAGTEEAPVAETPAPATPAAPATPVAPADDADADAPAAPVTTPAPAATTPAPVAPVATTTTVDTTALRDEAGRILARSAVEGEFSETDRVYLAQVIATNTGLTQEEAEARVDEVVANIDAAAAQAVEAAETARRTSVVAAFLTAAALLAAAIGAYWAASMGGRHRDEGTEFADVFRRY</sequence>
<keyword evidence="2" id="KW-1133">Transmembrane helix</keyword>
<feature type="transmembrane region" description="Helical" evidence="2">
    <location>
        <begin position="317"/>
        <end position="338"/>
    </location>
</feature>
<accession>A0A433X7V0</accession>